<dbReference type="GO" id="GO:0008171">
    <property type="term" value="F:O-methyltransferase activity"/>
    <property type="evidence" value="ECO:0007669"/>
    <property type="project" value="InterPro"/>
</dbReference>
<evidence type="ECO:0008006" key="7">
    <source>
        <dbReference type="Google" id="ProtNLM"/>
    </source>
</evidence>
<evidence type="ECO:0000256" key="3">
    <source>
        <dbReference type="ARBA" id="ARBA00022691"/>
    </source>
</evidence>
<dbReference type="HOGENOM" id="CLU_019076_0_0_1"/>
<protein>
    <recommendedName>
        <fullName evidence="7">Caffeoyl-CoA O-methyltransferase</fullName>
    </recommendedName>
</protein>
<dbReference type="PROSITE" id="PS51682">
    <property type="entry name" value="SAM_OMT_I"/>
    <property type="match status" value="2"/>
</dbReference>
<dbReference type="Pfam" id="PF01596">
    <property type="entry name" value="Methyltransf_3"/>
    <property type="match status" value="2"/>
</dbReference>
<dbReference type="InterPro" id="IPR002935">
    <property type="entry name" value="SAM_O-MeTrfase"/>
</dbReference>
<dbReference type="PANTHER" id="PTHR10509:SF28">
    <property type="entry name" value="CAFFEOYL-COA O-METHYLTRANSFERASE"/>
    <property type="match status" value="1"/>
</dbReference>
<dbReference type="AlphaFoldDB" id="A0A0E0AX50"/>
<dbReference type="EnsemblPlants" id="OGLUM08G20390.2">
    <property type="protein sequence ID" value="OGLUM08G20390.2"/>
    <property type="gene ID" value="OGLUM08G20390"/>
</dbReference>
<evidence type="ECO:0000256" key="4">
    <source>
        <dbReference type="ARBA" id="ARBA00023453"/>
    </source>
</evidence>
<accession>A0A0E0AX50</accession>
<dbReference type="Proteomes" id="UP000026961">
    <property type="component" value="Chromosome 8"/>
</dbReference>
<sequence>MATYRPGSNTLLKSDSILEYVLDTTVYPREHERLRELRLITQNHPKSFMGSSPDQMQLFSVLLKMIGARNAVEVGVFTGYSLLATALALPDDGRVVAIDVSREYYELGRPVIEDAGVAHKVDFRHGDGLAVLDQLLAGGEGKFDFAYADADKEQYRGYHERLVRLLRVGGVVAYDNTLWGGSVAMPRDTPGSSAYDRVVRDYMVGFNAMVAADDRVEACLLPVADGVTLCRRLNSCMPPSPCYLCLSSVAGEAVTEEHMSMACTKVWRSTMYTPSGFMSSPPEEGQLLSLLLKLTGAKNTIEVGVFTGCSVLATALAIPDDGKVVAIDVSREYFDLGLPVIKKAGVAHKVDFREGAAMPILDNLLANEENEGKFDFAFVDADKGNYGEYHERLLRLVRAGGVLAYDNTLWGGSVALEDDSVLEEFDQDIRRSIVAFNAKIAGDPRVEAVQLPVSDGITLCRRLV</sequence>
<dbReference type="SUPFAM" id="SSF53335">
    <property type="entry name" value="S-adenosyl-L-methionine-dependent methyltransferases"/>
    <property type="match status" value="2"/>
</dbReference>
<keyword evidence="6" id="KW-1185">Reference proteome</keyword>
<reference evidence="5" key="1">
    <citation type="submission" date="2015-04" db="UniProtKB">
        <authorList>
            <consortium name="EnsemblPlants"/>
        </authorList>
    </citation>
    <scope>IDENTIFICATION</scope>
</reference>
<reference evidence="5" key="2">
    <citation type="submission" date="2018-05" db="EMBL/GenBank/DDBJ databases">
        <title>OgluRS3 (Oryza glumaepatula Reference Sequence Version 3).</title>
        <authorList>
            <person name="Zhang J."/>
            <person name="Kudrna D."/>
            <person name="Lee S."/>
            <person name="Talag J."/>
            <person name="Welchert J."/>
            <person name="Wing R.A."/>
        </authorList>
    </citation>
    <scope>NUCLEOTIDE SEQUENCE [LARGE SCALE GENOMIC DNA]</scope>
</reference>
<dbReference type="Gene3D" id="3.40.50.150">
    <property type="entry name" value="Vaccinia Virus protein VP39"/>
    <property type="match status" value="2"/>
</dbReference>
<keyword evidence="2" id="KW-0808">Transferase</keyword>
<evidence type="ECO:0000256" key="1">
    <source>
        <dbReference type="ARBA" id="ARBA00022603"/>
    </source>
</evidence>
<evidence type="ECO:0000313" key="6">
    <source>
        <dbReference type="Proteomes" id="UP000026961"/>
    </source>
</evidence>
<dbReference type="GO" id="GO:0008757">
    <property type="term" value="F:S-adenosylmethionine-dependent methyltransferase activity"/>
    <property type="evidence" value="ECO:0007669"/>
    <property type="project" value="TreeGrafter"/>
</dbReference>
<evidence type="ECO:0000256" key="2">
    <source>
        <dbReference type="ARBA" id="ARBA00022679"/>
    </source>
</evidence>
<dbReference type="PANTHER" id="PTHR10509">
    <property type="entry name" value="O-METHYLTRANSFERASE-RELATED"/>
    <property type="match status" value="1"/>
</dbReference>
<comment type="similarity">
    <text evidence="4">Belongs to the class I-like SAM-binding methyltransferase superfamily. Cation-dependent O-methyltransferase family.</text>
</comment>
<name>A0A0E0AX50_9ORYZ</name>
<dbReference type="Gramene" id="OGLUM08G20390.2">
    <property type="protein sequence ID" value="OGLUM08G20390.2"/>
    <property type="gene ID" value="OGLUM08G20390"/>
</dbReference>
<dbReference type="InterPro" id="IPR029063">
    <property type="entry name" value="SAM-dependent_MTases_sf"/>
</dbReference>
<dbReference type="GO" id="GO:0032259">
    <property type="term" value="P:methylation"/>
    <property type="evidence" value="ECO:0007669"/>
    <property type="project" value="UniProtKB-KW"/>
</dbReference>
<dbReference type="CDD" id="cd02440">
    <property type="entry name" value="AdoMet_MTases"/>
    <property type="match status" value="2"/>
</dbReference>
<keyword evidence="3" id="KW-0949">S-adenosyl-L-methionine</keyword>
<evidence type="ECO:0000313" key="5">
    <source>
        <dbReference type="EnsemblPlants" id="OGLUM08G20390.2"/>
    </source>
</evidence>
<proteinExistence type="inferred from homology"/>
<dbReference type="InterPro" id="IPR050362">
    <property type="entry name" value="Cation-dep_OMT"/>
</dbReference>
<keyword evidence="1" id="KW-0489">Methyltransferase</keyword>
<organism evidence="5">
    <name type="scientific">Oryza glumipatula</name>
    <dbReference type="NCBI Taxonomy" id="40148"/>
    <lineage>
        <taxon>Eukaryota</taxon>
        <taxon>Viridiplantae</taxon>
        <taxon>Streptophyta</taxon>
        <taxon>Embryophyta</taxon>
        <taxon>Tracheophyta</taxon>
        <taxon>Spermatophyta</taxon>
        <taxon>Magnoliopsida</taxon>
        <taxon>Liliopsida</taxon>
        <taxon>Poales</taxon>
        <taxon>Poaceae</taxon>
        <taxon>BOP clade</taxon>
        <taxon>Oryzoideae</taxon>
        <taxon>Oryzeae</taxon>
        <taxon>Oryzinae</taxon>
        <taxon>Oryza</taxon>
    </lineage>
</organism>